<keyword evidence="2" id="KW-1185">Reference proteome</keyword>
<dbReference type="Gene3D" id="3.90.550.10">
    <property type="entry name" value="Spore Coat Polysaccharide Biosynthesis Protein SpsA, Chain A"/>
    <property type="match status" value="1"/>
</dbReference>
<dbReference type="PANTHER" id="PTHR42866:SF1">
    <property type="entry name" value="SPORE COAT POLYSACCHARIDE BIOSYNTHESIS PROTEIN SPSF"/>
    <property type="match status" value="1"/>
</dbReference>
<dbReference type="AlphaFoldDB" id="A0A1H9RW13"/>
<organism evidence="1 2">
    <name type="scientific">Gracilibacillus ureilyticus</name>
    <dbReference type="NCBI Taxonomy" id="531814"/>
    <lineage>
        <taxon>Bacteria</taxon>
        <taxon>Bacillati</taxon>
        <taxon>Bacillota</taxon>
        <taxon>Bacilli</taxon>
        <taxon>Bacillales</taxon>
        <taxon>Bacillaceae</taxon>
        <taxon>Gracilibacillus</taxon>
    </lineage>
</organism>
<gene>
    <name evidence="1" type="ORF">SAMN04487944_109157</name>
</gene>
<dbReference type="GO" id="GO:0005829">
    <property type="term" value="C:cytosol"/>
    <property type="evidence" value="ECO:0007669"/>
    <property type="project" value="TreeGrafter"/>
</dbReference>
<evidence type="ECO:0000313" key="2">
    <source>
        <dbReference type="Proteomes" id="UP000199687"/>
    </source>
</evidence>
<dbReference type="PANTHER" id="PTHR42866">
    <property type="entry name" value="3-DEOXY-MANNO-OCTULOSONATE CYTIDYLYLTRANSFERASE"/>
    <property type="match status" value="1"/>
</dbReference>
<dbReference type="RefSeq" id="WP_089740825.1">
    <property type="nucleotide sequence ID" value="NZ_FOGL01000009.1"/>
</dbReference>
<accession>A0A1H9RW13</accession>
<evidence type="ECO:0000313" key="1">
    <source>
        <dbReference type="EMBL" id="SER76099.1"/>
    </source>
</evidence>
<reference evidence="1 2" key="1">
    <citation type="submission" date="2016-10" db="EMBL/GenBank/DDBJ databases">
        <authorList>
            <person name="de Groot N.N."/>
        </authorList>
    </citation>
    <scope>NUCLEOTIDE SEQUENCE [LARGE SCALE GENOMIC DNA]</scope>
    <source>
        <strain evidence="1 2">CGMCC 1.7727</strain>
    </source>
</reference>
<protein>
    <submittedName>
        <fullName evidence="1">Spore coat polysaccharide biosynthesis protein SpsF</fullName>
    </submittedName>
</protein>
<dbReference type="InterPro" id="IPR003329">
    <property type="entry name" value="Cytidylyl_trans"/>
</dbReference>
<dbReference type="STRING" id="531814.SAMN04487944_109157"/>
<name>A0A1H9RW13_9BACI</name>
<dbReference type="CDD" id="cd02518">
    <property type="entry name" value="GT2_SpsF"/>
    <property type="match status" value="1"/>
</dbReference>
<dbReference type="EMBL" id="FOGL01000009">
    <property type="protein sequence ID" value="SER76099.1"/>
    <property type="molecule type" value="Genomic_DNA"/>
</dbReference>
<sequence>MRVVAIIQARMGSSRLPGKVMRKVLGKPLIAYQLERVRRAANIDEIMIATTTEKNDDPIVTFCEEEKVPYYRGSEHDVLSRYYHAARSAGANVIVRLTSDCPLIDPAVIEKIAGAYSGSSAYVSNVVKRTFPRGMDVEVFSMELLEMMYHEATSERDREHVTTFIREQPDRFQLCDITNGTDYSKYRLTVDTIEDFTVIRKIIEYLYPSNPSFTLDDVINLLNRHPDLLKINAHIEQKR</sequence>
<dbReference type="InterPro" id="IPR029044">
    <property type="entry name" value="Nucleotide-diphossugar_trans"/>
</dbReference>
<dbReference type="Pfam" id="PF02348">
    <property type="entry name" value="CTP_transf_3"/>
    <property type="match status" value="1"/>
</dbReference>
<dbReference type="SUPFAM" id="SSF53448">
    <property type="entry name" value="Nucleotide-diphospho-sugar transferases"/>
    <property type="match status" value="1"/>
</dbReference>
<dbReference type="Proteomes" id="UP000199687">
    <property type="component" value="Unassembled WGS sequence"/>
</dbReference>
<dbReference type="OrthoDB" id="9815559at2"/>
<proteinExistence type="predicted"/>